<dbReference type="PANTHER" id="PTHR36444:SF2">
    <property type="entry name" value="TRANSCRIPTIONAL REGULATOR PROTEIN YOBU-RELATED"/>
    <property type="match status" value="1"/>
</dbReference>
<feature type="domain" description="AraC effector-binding" evidence="1">
    <location>
        <begin position="1"/>
        <end position="152"/>
    </location>
</feature>
<dbReference type="Proteomes" id="UP000219048">
    <property type="component" value="Unassembled WGS sequence"/>
</dbReference>
<dbReference type="Gene3D" id="3.20.80.10">
    <property type="entry name" value="Regulatory factor, effector binding domain"/>
    <property type="match status" value="1"/>
</dbReference>
<reference evidence="3" key="1">
    <citation type="submission" date="2017-09" db="EMBL/GenBank/DDBJ databases">
        <authorList>
            <person name="Varghese N."/>
            <person name="Submissions S."/>
        </authorList>
    </citation>
    <scope>NUCLEOTIDE SEQUENCE [LARGE SCALE GENOMIC DNA]</scope>
    <source>
        <strain evidence="3">DSM 25885</strain>
    </source>
</reference>
<dbReference type="RefSeq" id="WP_097043855.1">
    <property type="nucleotide sequence ID" value="NZ_OBEH01000001.1"/>
</dbReference>
<dbReference type="InterPro" id="IPR029441">
    <property type="entry name" value="Cass2"/>
</dbReference>
<dbReference type="InterPro" id="IPR053182">
    <property type="entry name" value="YobU-like_regulator"/>
</dbReference>
<proteinExistence type="predicted"/>
<dbReference type="EMBL" id="OBEH01000001">
    <property type="protein sequence ID" value="SNY94532.1"/>
    <property type="molecule type" value="Genomic_DNA"/>
</dbReference>
<dbReference type="AlphaFoldDB" id="A0A285MBG0"/>
<dbReference type="GO" id="GO:0003677">
    <property type="term" value="F:DNA binding"/>
    <property type="evidence" value="ECO:0007669"/>
    <property type="project" value="UniProtKB-KW"/>
</dbReference>
<dbReference type="PANTHER" id="PTHR36444">
    <property type="entry name" value="TRANSCRIPTIONAL REGULATOR PROTEIN YOBU-RELATED"/>
    <property type="match status" value="1"/>
</dbReference>
<keyword evidence="3" id="KW-1185">Reference proteome</keyword>
<gene>
    <name evidence="2" type="ORF">SAMN06265377_0192</name>
</gene>
<evidence type="ECO:0000313" key="3">
    <source>
        <dbReference type="Proteomes" id="UP000219048"/>
    </source>
</evidence>
<keyword evidence="2" id="KW-0238">DNA-binding</keyword>
<protein>
    <submittedName>
        <fullName evidence="2">Predicted transcriptional regulator YdeE, contains AraC-type DNA-binding domain</fullName>
    </submittedName>
</protein>
<accession>A0A285MBG0</accession>
<sequence>MTSTKKDKLTIVGLSIRTSNAPGKADREIPQLWEKFMAENVPSRIPNKIDDTLYAIYTDYEGDHTKPYTMVIGCNVFSLDNIPEDMTVKMVPAANYTKFIAKGDLTKDAVINTWMEVWKTDLKRTYTTDIEVYGEKAIDPTNGEAEILIATA</sequence>
<dbReference type="OrthoDB" id="9801008at2"/>
<dbReference type="SMART" id="SM00871">
    <property type="entry name" value="AraC_E_bind"/>
    <property type="match status" value="1"/>
</dbReference>
<evidence type="ECO:0000313" key="2">
    <source>
        <dbReference type="EMBL" id="SNY94532.1"/>
    </source>
</evidence>
<dbReference type="SUPFAM" id="SSF55136">
    <property type="entry name" value="Probable bacterial effector-binding domain"/>
    <property type="match status" value="1"/>
</dbReference>
<dbReference type="InterPro" id="IPR010499">
    <property type="entry name" value="AraC_E-bd"/>
</dbReference>
<dbReference type="Pfam" id="PF14526">
    <property type="entry name" value="Cass2"/>
    <property type="match status" value="1"/>
</dbReference>
<evidence type="ECO:0000259" key="1">
    <source>
        <dbReference type="SMART" id="SM00871"/>
    </source>
</evidence>
<organism evidence="2 3">
    <name type="scientific">Flagellimonas pacifica</name>
    <dbReference type="NCBI Taxonomy" id="1247520"/>
    <lineage>
        <taxon>Bacteria</taxon>
        <taxon>Pseudomonadati</taxon>
        <taxon>Bacteroidota</taxon>
        <taxon>Flavobacteriia</taxon>
        <taxon>Flavobacteriales</taxon>
        <taxon>Flavobacteriaceae</taxon>
        <taxon>Flagellimonas</taxon>
    </lineage>
</organism>
<name>A0A285MBG0_9FLAO</name>
<dbReference type="InterPro" id="IPR011256">
    <property type="entry name" value="Reg_factor_effector_dom_sf"/>
</dbReference>